<gene>
    <name evidence="2" type="ORF">ABB05_09505</name>
</gene>
<sequence>MGNAHETRTKEADAEIRRSSCSEARTGQLSSRADGNKGLPLVRAGRCQANERHPYEEDVFFYIEG</sequence>
<evidence type="ECO:0000256" key="1">
    <source>
        <dbReference type="SAM" id="MobiDB-lite"/>
    </source>
</evidence>
<accession>A0A177ZVV6</accession>
<comment type="caution">
    <text evidence="2">The sequence shown here is derived from an EMBL/GenBank/DDBJ whole genome shotgun (WGS) entry which is preliminary data.</text>
</comment>
<dbReference type="AlphaFoldDB" id="A0A177ZVV6"/>
<keyword evidence="3" id="KW-1185">Reference proteome</keyword>
<protein>
    <submittedName>
        <fullName evidence="2">Uncharacterized protein</fullName>
    </submittedName>
</protein>
<organism evidence="2 3">
    <name type="scientific">Lederbergia galactosidilytica</name>
    <dbReference type="NCBI Taxonomy" id="217031"/>
    <lineage>
        <taxon>Bacteria</taxon>
        <taxon>Bacillati</taxon>
        <taxon>Bacillota</taxon>
        <taxon>Bacilli</taxon>
        <taxon>Bacillales</taxon>
        <taxon>Bacillaceae</taxon>
        <taxon>Lederbergia</taxon>
    </lineage>
</organism>
<feature type="compositionally biased region" description="Polar residues" evidence="1">
    <location>
        <begin position="21"/>
        <end position="33"/>
    </location>
</feature>
<feature type="region of interest" description="Disordered" evidence="1">
    <location>
        <begin position="1"/>
        <end position="39"/>
    </location>
</feature>
<name>A0A177ZVV6_9BACI</name>
<evidence type="ECO:0000313" key="3">
    <source>
        <dbReference type="Proteomes" id="UP000077881"/>
    </source>
</evidence>
<reference evidence="2 3" key="1">
    <citation type="submission" date="2015-05" db="EMBL/GenBank/DDBJ databases">
        <title>Comparison of genome.</title>
        <authorList>
            <person name="Zheng Z."/>
            <person name="Sun M."/>
        </authorList>
    </citation>
    <scope>NUCLEOTIDE SEQUENCE [LARGE SCALE GENOMIC DNA]</scope>
    <source>
        <strain evidence="2 3">G25-74</strain>
    </source>
</reference>
<dbReference type="Proteomes" id="UP000077881">
    <property type="component" value="Unassembled WGS sequence"/>
</dbReference>
<dbReference type="EMBL" id="LDJR01000042">
    <property type="protein sequence ID" value="OAK72022.1"/>
    <property type="molecule type" value="Genomic_DNA"/>
</dbReference>
<dbReference type="PATRIC" id="fig|217031.6.peg.2020"/>
<evidence type="ECO:0000313" key="2">
    <source>
        <dbReference type="EMBL" id="OAK72022.1"/>
    </source>
</evidence>
<proteinExistence type="predicted"/>
<feature type="compositionally biased region" description="Basic and acidic residues" evidence="1">
    <location>
        <begin position="1"/>
        <end position="20"/>
    </location>
</feature>